<keyword evidence="2" id="KW-1185">Reference proteome</keyword>
<comment type="caution">
    <text evidence="1">The sequence shown here is derived from an EMBL/GenBank/DDBJ whole genome shotgun (WGS) entry which is preliminary data.</text>
</comment>
<protein>
    <submittedName>
        <fullName evidence="1">Glycosyltransferase</fullName>
    </submittedName>
</protein>
<evidence type="ECO:0000313" key="1">
    <source>
        <dbReference type="EMBL" id="KAI4470075.1"/>
    </source>
</evidence>
<evidence type="ECO:0000313" key="2">
    <source>
        <dbReference type="Proteomes" id="UP001056778"/>
    </source>
</evidence>
<organism evidence="1 2">
    <name type="scientific">Holotrichia oblita</name>
    <name type="common">Chafer beetle</name>
    <dbReference type="NCBI Taxonomy" id="644536"/>
    <lineage>
        <taxon>Eukaryota</taxon>
        <taxon>Metazoa</taxon>
        <taxon>Ecdysozoa</taxon>
        <taxon>Arthropoda</taxon>
        <taxon>Hexapoda</taxon>
        <taxon>Insecta</taxon>
        <taxon>Pterygota</taxon>
        <taxon>Neoptera</taxon>
        <taxon>Endopterygota</taxon>
        <taxon>Coleoptera</taxon>
        <taxon>Polyphaga</taxon>
        <taxon>Scarabaeiformia</taxon>
        <taxon>Scarabaeidae</taxon>
        <taxon>Melolonthinae</taxon>
        <taxon>Holotrichia</taxon>
    </lineage>
</organism>
<name>A0ACB9TTA7_HOLOL</name>
<proteinExistence type="predicted"/>
<dbReference type="Proteomes" id="UP001056778">
    <property type="component" value="Chromosome 1"/>
</dbReference>
<accession>A0ACB9TTA7</accession>
<sequence>MQRSIFIKYFHVCSQKAFEALSQSTHLYGRRLVLEWATTDEGVDQIRKRTADHFHSSTEDTKSKKSVFNIE</sequence>
<dbReference type="EMBL" id="CM043015">
    <property type="protein sequence ID" value="KAI4470075.1"/>
    <property type="molecule type" value="Genomic_DNA"/>
</dbReference>
<gene>
    <name evidence="1" type="ORF">MML48_1g10027</name>
</gene>
<reference evidence="1" key="1">
    <citation type="submission" date="2022-04" db="EMBL/GenBank/DDBJ databases">
        <title>Chromosome-scale genome assembly of Holotrichia oblita Faldermann.</title>
        <authorList>
            <person name="Rongchong L."/>
        </authorList>
    </citation>
    <scope>NUCLEOTIDE SEQUENCE</scope>
    <source>
        <strain evidence="1">81SQS9</strain>
    </source>
</reference>